<dbReference type="PANTHER" id="PTHR31645:SF0">
    <property type="entry name" value="OLIGOPEPTIDE TRANSPORTER YGL114W-RELATED"/>
    <property type="match status" value="1"/>
</dbReference>
<name>A0ABN1E4T7_9PROT</name>
<dbReference type="NCBIfam" id="TIGR00728">
    <property type="entry name" value="OPT_sfam"/>
    <property type="match status" value="1"/>
</dbReference>
<keyword evidence="2" id="KW-0813">Transport</keyword>
<evidence type="ECO:0000313" key="8">
    <source>
        <dbReference type="Proteomes" id="UP001499951"/>
    </source>
</evidence>
<feature type="transmembrane region" description="Helical" evidence="6">
    <location>
        <begin position="407"/>
        <end position="426"/>
    </location>
</feature>
<dbReference type="NCBIfam" id="TIGR00733">
    <property type="entry name" value="OPT family oligopeptide transporter"/>
    <property type="match status" value="1"/>
</dbReference>
<evidence type="ECO:0000256" key="1">
    <source>
        <dbReference type="ARBA" id="ARBA00004141"/>
    </source>
</evidence>
<dbReference type="InterPro" id="IPR004814">
    <property type="entry name" value="Oligopep_transpt"/>
</dbReference>
<dbReference type="EMBL" id="BAAADD010000001">
    <property type="protein sequence ID" value="GAA0559084.1"/>
    <property type="molecule type" value="Genomic_DNA"/>
</dbReference>
<keyword evidence="5 6" id="KW-0472">Membrane</keyword>
<evidence type="ECO:0000256" key="4">
    <source>
        <dbReference type="ARBA" id="ARBA00022989"/>
    </source>
</evidence>
<comment type="caution">
    <text evidence="7">The sequence shown here is derived from an EMBL/GenBank/DDBJ whole genome shotgun (WGS) entry which is preliminary data.</text>
</comment>
<feature type="transmembrane region" description="Helical" evidence="6">
    <location>
        <begin position="546"/>
        <end position="567"/>
    </location>
</feature>
<sequence>MSIPGFRLKEITVRGILLGALITFVFTAANIYIGLKVAFTFATSIPAAVISMAVLSVFRNSSILENNIVQTMASAAGTLSAMVFVLPALVIVGWWSGFPFWTCFAVCASGGVLGVLFTIPLRRAMVTNSDLPYPEGVAAAEVLEVGHMIGPDAKGETRVGLRAVIFGTLASILMAILQATRLMSTELSSFFRVGPAATSFTMSFSLALLGAGYLVGLSVGLAMLLGVAIAWLGAVPILSLSIPQNGAPLTSYVTGIWYHNVRFIGAGAMGVAALWTLLKLIAPVVRGVVATVKASRVSKTAGDDRDRDLSPRWIIALTVVCLTVAAFLLNAFLGRTPFAGNAWSLTAYILPFIVIGGFAVAAVTGYMAGLIGASNSPISGVGILVILIFATLLVSLVHASAANTQPLVAFALFTTAIVFATATISNDNLQDLKTGQILGATPRAQQIALIIGVVAGALVIPPVLNLLNQANGFAGGPRPDSAVGAALSAPQANLIATLARGVIEQHLDWQMIGIGAGIGVVLVVLDEFLGYRKWMRLEPLAIGMGIYLPMAVTMPVVIGAVLGHIYDRWSAKPRVGRRGRTPEQSKRLAVLMASGMIVGESVFGVVYAGMIVATGKAAPLGIIREGFGPAAAIGWMVFALMILELGGWLARRART</sequence>
<evidence type="ECO:0000256" key="3">
    <source>
        <dbReference type="ARBA" id="ARBA00022692"/>
    </source>
</evidence>
<organism evidence="7 8">
    <name type="scientific">Rhizomicrobium electricum</name>
    <dbReference type="NCBI Taxonomy" id="480070"/>
    <lineage>
        <taxon>Bacteria</taxon>
        <taxon>Pseudomonadati</taxon>
        <taxon>Pseudomonadota</taxon>
        <taxon>Alphaproteobacteria</taxon>
        <taxon>Micropepsales</taxon>
        <taxon>Micropepsaceae</taxon>
        <taxon>Rhizomicrobium</taxon>
    </lineage>
</organism>
<feature type="transmembrane region" description="Helical" evidence="6">
    <location>
        <begin position="98"/>
        <end position="119"/>
    </location>
</feature>
<feature type="transmembrane region" description="Helical" evidence="6">
    <location>
        <begin position="511"/>
        <end position="531"/>
    </location>
</feature>
<gene>
    <name evidence="7" type="ORF">GCM10008942_04440</name>
</gene>
<feature type="transmembrane region" description="Helical" evidence="6">
    <location>
        <begin position="381"/>
        <end position="401"/>
    </location>
</feature>
<feature type="transmembrane region" description="Helical" evidence="6">
    <location>
        <begin position="632"/>
        <end position="650"/>
    </location>
</feature>
<feature type="transmembrane region" description="Helical" evidence="6">
    <location>
        <begin position="39"/>
        <end position="58"/>
    </location>
</feature>
<reference evidence="7 8" key="1">
    <citation type="journal article" date="2019" name="Int. J. Syst. Evol. Microbiol.">
        <title>The Global Catalogue of Microorganisms (GCM) 10K type strain sequencing project: providing services to taxonomists for standard genome sequencing and annotation.</title>
        <authorList>
            <consortium name="The Broad Institute Genomics Platform"/>
            <consortium name="The Broad Institute Genome Sequencing Center for Infectious Disease"/>
            <person name="Wu L."/>
            <person name="Ma J."/>
        </authorList>
    </citation>
    <scope>NUCLEOTIDE SEQUENCE [LARGE SCALE GENOMIC DNA]</scope>
    <source>
        <strain evidence="7 8">JCM 15089</strain>
    </source>
</reference>
<feature type="transmembrane region" description="Helical" evidence="6">
    <location>
        <begin position="222"/>
        <end position="243"/>
    </location>
</feature>
<keyword evidence="3 6" id="KW-0812">Transmembrane</keyword>
<feature type="transmembrane region" description="Helical" evidence="6">
    <location>
        <begin position="70"/>
        <end position="92"/>
    </location>
</feature>
<dbReference type="InterPro" id="IPR045035">
    <property type="entry name" value="YSL-like"/>
</dbReference>
<evidence type="ECO:0000256" key="2">
    <source>
        <dbReference type="ARBA" id="ARBA00022448"/>
    </source>
</evidence>
<feature type="transmembrane region" description="Helical" evidence="6">
    <location>
        <begin position="159"/>
        <end position="177"/>
    </location>
</feature>
<evidence type="ECO:0000256" key="5">
    <source>
        <dbReference type="ARBA" id="ARBA00023136"/>
    </source>
</evidence>
<feature type="transmembrane region" description="Helical" evidence="6">
    <location>
        <begin position="263"/>
        <end position="292"/>
    </location>
</feature>
<feature type="transmembrane region" description="Helical" evidence="6">
    <location>
        <begin position="345"/>
        <end position="369"/>
    </location>
</feature>
<feature type="transmembrane region" description="Helical" evidence="6">
    <location>
        <begin position="313"/>
        <end position="333"/>
    </location>
</feature>
<accession>A0ABN1E4T7</accession>
<protein>
    <submittedName>
        <fullName evidence="7">Oligopeptide transporter, OPT family</fullName>
    </submittedName>
</protein>
<feature type="transmembrane region" description="Helical" evidence="6">
    <location>
        <begin position="588"/>
        <end position="612"/>
    </location>
</feature>
<dbReference type="Proteomes" id="UP001499951">
    <property type="component" value="Unassembled WGS sequence"/>
</dbReference>
<dbReference type="RefSeq" id="WP_208393700.1">
    <property type="nucleotide sequence ID" value="NZ_BAAADD010000001.1"/>
</dbReference>
<feature type="transmembrane region" description="Helical" evidence="6">
    <location>
        <begin position="12"/>
        <end position="33"/>
    </location>
</feature>
<evidence type="ECO:0000313" key="7">
    <source>
        <dbReference type="EMBL" id="GAA0559084.1"/>
    </source>
</evidence>
<dbReference type="PANTHER" id="PTHR31645">
    <property type="entry name" value="OLIGOPEPTIDE TRANSPORTER YGL114W-RELATED"/>
    <property type="match status" value="1"/>
</dbReference>
<feature type="transmembrane region" description="Helical" evidence="6">
    <location>
        <begin position="447"/>
        <end position="467"/>
    </location>
</feature>
<dbReference type="Pfam" id="PF03169">
    <property type="entry name" value="OPT"/>
    <property type="match status" value="1"/>
</dbReference>
<proteinExistence type="predicted"/>
<comment type="subcellular location">
    <subcellularLocation>
        <location evidence="1">Membrane</location>
        <topology evidence="1">Multi-pass membrane protein</topology>
    </subcellularLocation>
</comment>
<evidence type="ECO:0000256" key="6">
    <source>
        <dbReference type="SAM" id="Phobius"/>
    </source>
</evidence>
<dbReference type="InterPro" id="IPR004813">
    <property type="entry name" value="OPT"/>
</dbReference>
<keyword evidence="8" id="KW-1185">Reference proteome</keyword>
<keyword evidence="4 6" id="KW-1133">Transmembrane helix</keyword>